<keyword evidence="2" id="KW-0539">Nucleus</keyword>
<proteinExistence type="predicted"/>
<keyword evidence="5" id="KW-1185">Reference proteome</keyword>
<evidence type="ECO:0000256" key="2">
    <source>
        <dbReference type="ARBA" id="ARBA00023242"/>
    </source>
</evidence>
<comment type="subcellular location">
    <subcellularLocation>
        <location evidence="1">Nucleus</location>
    </subcellularLocation>
</comment>
<evidence type="ECO:0000256" key="3">
    <source>
        <dbReference type="SAM" id="MobiDB-lite"/>
    </source>
</evidence>
<dbReference type="GO" id="GO:0001228">
    <property type="term" value="F:DNA-binding transcription activator activity, RNA polymerase II-specific"/>
    <property type="evidence" value="ECO:0007669"/>
    <property type="project" value="TreeGrafter"/>
</dbReference>
<dbReference type="AlphaFoldDB" id="A0A6A6ZVW0"/>
<dbReference type="Proteomes" id="UP000799424">
    <property type="component" value="Unassembled WGS sequence"/>
</dbReference>
<feature type="compositionally biased region" description="Low complexity" evidence="3">
    <location>
        <begin position="162"/>
        <end position="174"/>
    </location>
</feature>
<dbReference type="CDD" id="cd14688">
    <property type="entry name" value="bZIP_YAP"/>
    <property type="match status" value="1"/>
</dbReference>
<dbReference type="SUPFAM" id="SSF57959">
    <property type="entry name" value="Leucine zipper domain"/>
    <property type="match status" value="1"/>
</dbReference>
<evidence type="ECO:0000313" key="5">
    <source>
        <dbReference type="Proteomes" id="UP000799424"/>
    </source>
</evidence>
<dbReference type="EMBL" id="MU006228">
    <property type="protein sequence ID" value="KAF2825152.1"/>
    <property type="molecule type" value="Genomic_DNA"/>
</dbReference>
<feature type="region of interest" description="Disordered" evidence="3">
    <location>
        <begin position="151"/>
        <end position="179"/>
    </location>
</feature>
<evidence type="ECO:0008006" key="6">
    <source>
        <dbReference type="Google" id="ProtNLM"/>
    </source>
</evidence>
<dbReference type="PANTHER" id="PTHR40621:SF6">
    <property type="entry name" value="AP-1-LIKE TRANSCRIPTION FACTOR YAP1-RELATED"/>
    <property type="match status" value="1"/>
</dbReference>
<dbReference type="PANTHER" id="PTHR40621">
    <property type="entry name" value="TRANSCRIPTION FACTOR KAPC-RELATED"/>
    <property type="match status" value="1"/>
</dbReference>
<evidence type="ECO:0000256" key="1">
    <source>
        <dbReference type="ARBA" id="ARBA00004123"/>
    </source>
</evidence>
<evidence type="ECO:0000313" key="4">
    <source>
        <dbReference type="EMBL" id="KAF2825152.1"/>
    </source>
</evidence>
<reference evidence="4" key="1">
    <citation type="journal article" date="2020" name="Stud. Mycol.">
        <title>101 Dothideomycetes genomes: a test case for predicting lifestyles and emergence of pathogens.</title>
        <authorList>
            <person name="Haridas S."/>
            <person name="Albert R."/>
            <person name="Binder M."/>
            <person name="Bloem J."/>
            <person name="Labutti K."/>
            <person name="Salamov A."/>
            <person name="Andreopoulos B."/>
            <person name="Baker S."/>
            <person name="Barry K."/>
            <person name="Bills G."/>
            <person name="Bluhm B."/>
            <person name="Cannon C."/>
            <person name="Castanera R."/>
            <person name="Culley D."/>
            <person name="Daum C."/>
            <person name="Ezra D."/>
            <person name="Gonzalez J."/>
            <person name="Henrissat B."/>
            <person name="Kuo A."/>
            <person name="Liang C."/>
            <person name="Lipzen A."/>
            <person name="Lutzoni F."/>
            <person name="Magnuson J."/>
            <person name="Mondo S."/>
            <person name="Nolan M."/>
            <person name="Ohm R."/>
            <person name="Pangilinan J."/>
            <person name="Park H.-J."/>
            <person name="Ramirez L."/>
            <person name="Alfaro M."/>
            <person name="Sun H."/>
            <person name="Tritt A."/>
            <person name="Yoshinaga Y."/>
            <person name="Zwiers L.-H."/>
            <person name="Turgeon B."/>
            <person name="Goodwin S."/>
            <person name="Spatafora J."/>
            <person name="Crous P."/>
            <person name="Grigoriev I."/>
        </authorList>
    </citation>
    <scope>NUCLEOTIDE SEQUENCE</scope>
    <source>
        <strain evidence="4">CBS 113818</strain>
    </source>
</reference>
<sequence>MKFRFKPFQGAGDHVQAHALGLSCSIGISTGFPSCYPQARRKDQVRRAQRTHRERKLAYTKSLENEVIQLRANEARILQETKALYSEISMLRNVLNQNSIPIPNVRLQSPEEAQNDNRLDTQLFNLSIQKPQSKQDHQRITVHRNVSNNNERWRESTTAGDSTNNIANASNSSNFTHPVSTLNEAPRVITRPSATPVEESDITAIGMDFVLTLESPCLSHNVPANHDASTGHALTASAALLHHHPAPLEQRLQSSQKVAWEVPAAGIEQLLQLSASVPLFEGELTPVQAWDRVRRHPEFGKLEVERLERMKYTLLKAVKCYGFGGVIDQLAFDGALFDTFVVGRVF</sequence>
<dbReference type="InterPro" id="IPR046347">
    <property type="entry name" value="bZIP_sf"/>
</dbReference>
<feature type="compositionally biased region" description="Polar residues" evidence="3">
    <location>
        <begin position="151"/>
        <end position="161"/>
    </location>
</feature>
<dbReference type="PROSITE" id="PS51257">
    <property type="entry name" value="PROKAR_LIPOPROTEIN"/>
    <property type="match status" value="1"/>
</dbReference>
<name>A0A6A6ZVW0_9PLEO</name>
<dbReference type="Gene3D" id="1.20.5.170">
    <property type="match status" value="1"/>
</dbReference>
<gene>
    <name evidence="4" type="ORF">CC86DRAFT_325049</name>
</gene>
<dbReference type="InterPro" id="IPR050936">
    <property type="entry name" value="AP-1-like"/>
</dbReference>
<dbReference type="OrthoDB" id="2590011at2759"/>
<organism evidence="4 5">
    <name type="scientific">Ophiobolus disseminans</name>
    <dbReference type="NCBI Taxonomy" id="1469910"/>
    <lineage>
        <taxon>Eukaryota</taxon>
        <taxon>Fungi</taxon>
        <taxon>Dikarya</taxon>
        <taxon>Ascomycota</taxon>
        <taxon>Pezizomycotina</taxon>
        <taxon>Dothideomycetes</taxon>
        <taxon>Pleosporomycetidae</taxon>
        <taxon>Pleosporales</taxon>
        <taxon>Pleosporineae</taxon>
        <taxon>Phaeosphaeriaceae</taxon>
        <taxon>Ophiobolus</taxon>
    </lineage>
</organism>
<dbReference type="GO" id="GO:0000976">
    <property type="term" value="F:transcription cis-regulatory region binding"/>
    <property type="evidence" value="ECO:0007669"/>
    <property type="project" value="InterPro"/>
</dbReference>
<dbReference type="GO" id="GO:0090575">
    <property type="term" value="C:RNA polymerase II transcription regulator complex"/>
    <property type="evidence" value="ECO:0007669"/>
    <property type="project" value="TreeGrafter"/>
</dbReference>
<accession>A0A6A6ZVW0</accession>
<protein>
    <recommendedName>
        <fullName evidence="6">BZIP domain-containing protein</fullName>
    </recommendedName>
</protein>